<comment type="cofactor">
    <cofactor evidence="1">
        <name>Mg(2+)</name>
        <dbReference type="ChEBI" id="CHEBI:18420"/>
    </cofactor>
</comment>
<keyword evidence="7" id="KW-1185">Reference proteome</keyword>
<gene>
    <name evidence="6" type="ORF">GCM10011534_07960</name>
</gene>
<dbReference type="PROSITE" id="PS51462">
    <property type="entry name" value="NUDIX"/>
    <property type="match status" value="1"/>
</dbReference>
<proteinExistence type="predicted"/>
<reference evidence="6" key="1">
    <citation type="journal article" date="2014" name="Int. J. Syst. Evol. Microbiol.">
        <title>Complete genome sequence of Corynebacterium casei LMG S-19264T (=DSM 44701T), isolated from a smear-ripened cheese.</title>
        <authorList>
            <consortium name="US DOE Joint Genome Institute (JGI-PGF)"/>
            <person name="Walter F."/>
            <person name="Albersmeier A."/>
            <person name="Kalinowski J."/>
            <person name="Ruckert C."/>
        </authorList>
    </citation>
    <scope>NUCLEOTIDE SEQUENCE</scope>
    <source>
        <strain evidence="6">CGMCC 1.6293</strain>
    </source>
</reference>
<dbReference type="AlphaFoldDB" id="A0A917SP25"/>
<dbReference type="GO" id="GO:0034431">
    <property type="term" value="F:bis(5'-adenosyl)-hexaphosphatase activity"/>
    <property type="evidence" value="ECO:0007669"/>
    <property type="project" value="TreeGrafter"/>
</dbReference>
<dbReference type="Proteomes" id="UP000649829">
    <property type="component" value="Unassembled WGS sequence"/>
</dbReference>
<accession>A0A917SP25</accession>
<evidence type="ECO:0000256" key="4">
    <source>
        <dbReference type="ARBA" id="ARBA00022842"/>
    </source>
</evidence>
<dbReference type="InterPro" id="IPR000086">
    <property type="entry name" value="NUDIX_hydrolase_dom"/>
</dbReference>
<comment type="caution">
    <text evidence="6">The sequence shown here is derived from an EMBL/GenBank/DDBJ whole genome shotgun (WGS) entry which is preliminary data.</text>
</comment>
<keyword evidence="2" id="KW-0479">Metal-binding</keyword>
<evidence type="ECO:0000313" key="6">
    <source>
        <dbReference type="EMBL" id="GGL88337.1"/>
    </source>
</evidence>
<feature type="domain" description="Nudix hydrolase" evidence="5">
    <location>
        <begin position="17"/>
        <end position="150"/>
    </location>
</feature>
<dbReference type="GO" id="GO:0034432">
    <property type="term" value="F:bis(5'-adenosyl)-pentaphosphatase activity"/>
    <property type="evidence" value="ECO:0007669"/>
    <property type="project" value="TreeGrafter"/>
</dbReference>
<reference evidence="6" key="2">
    <citation type="submission" date="2020-09" db="EMBL/GenBank/DDBJ databases">
        <authorList>
            <person name="Sun Q."/>
            <person name="Zhou Y."/>
        </authorList>
    </citation>
    <scope>NUCLEOTIDE SEQUENCE</scope>
    <source>
        <strain evidence="6">CGMCC 1.6293</strain>
    </source>
</reference>
<evidence type="ECO:0000256" key="3">
    <source>
        <dbReference type="ARBA" id="ARBA00022801"/>
    </source>
</evidence>
<keyword evidence="3 6" id="KW-0378">Hydrolase</keyword>
<sequence length="159" mass="18298">MLHTFWQTFISPVLRRPARFQVAALCYRRTAEGPEVLVLTSLHTKRWILPKGWPKTGLDAGGVAIEEAWEEAGVITRDHKPPRIGRYRYVKRLRGGVPVATEVDVFAIEVQKLHGDYPEVGRRERRWMSPLEAARAVDEPELKEVIERFPAKLQDGFRT</sequence>
<dbReference type="EMBL" id="BMLF01000001">
    <property type="protein sequence ID" value="GGL88337.1"/>
    <property type="molecule type" value="Genomic_DNA"/>
</dbReference>
<dbReference type="GO" id="GO:0008486">
    <property type="term" value="F:diphosphoinositol-polyphosphate diphosphatase activity"/>
    <property type="evidence" value="ECO:0007669"/>
    <property type="project" value="TreeGrafter"/>
</dbReference>
<dbReference type="GO" id="GO:0071543">
    <property type="term" value="P:diphosphoinositol polyphosphate metabolic process"/>
    <property type="evidence" value="ECO:0007669"/>
    <property type="project" value="TreeGrafter"/>
</dbReference>
<dbReference type="GO" id="GO:1901907">
    <property type="term" value="P:diadenosine pentaphosphate catabolic process"/>
    <property type="evidence" value="ECO:0007669"/>
    <property type="project" value="TreeGrafter"/>
</dbReference>
<dbReference type="SUPFAM" id="SSF55811">
    <property type="entry name" value="Nudix"/>
    <property type="match status" value="1"/>
</dbReference>
<organism evidence="6 7">
    <name type="scientific">Pseudooceanicola nanhaiensis</name>
    <dbReference type="NCBI Taxonomy" id="375761"/>
    <lineage>
        <taxon>Bacteria</taxon>
        <taxon>Pseudomonadati</taxon>
        <taxon>Pseudomonadota</taxon>
        <taxon>Alphaproteobacteria</taxon>
        <taxon>Rhodobacterales</taxon>
        <taxon>Paracoccaceae</taxon>
        <taxon>Pseudooceanicola</taxon>
    </lineage>
</organism>
<dbReference type="GO" id="GO:0046872">
    <property type="term" value="F:metal ion binding"/>
    <property type="evidence" value="ECO:0007669"/>
    <property type="project" value="UniProtKB-KW"/>
</dbReference>
<dbReference type="PANTHER" id="PTHR12629">
    <property type="entry name" value="DIPHOSPHOINOSITOL POLYPHOSPHATE PHOSPHOHYDROLASE"/>
    <property type="match status" value="1"/>
</dbReference>
<evidence type="ECO:0000259" key="5">
    <source>
        <dbReference type="PROSITE" id="PS51462"/>
    </source>
</evidence>
<name>A0A917SP25_9RHOB</name>
<dbReference type="RefSeq" id="WP_028285706.1">
    <property type="nucleotide sequence ID" value="NZ_BMLF01000001.1"/>
</dbReference>
<dbReference type="PANTHER" id="PTHR12629:SF0">
    <property type="entry name" value="DIPHOSPHOINOSITOL-POLYPHOSPHATE DIPHOSPHATASE"/>
    <property type="match status" value="1"/>
</dbReference>
<dbReference type="GO" id="GO:0000298">
    <property type="term" value="F:endopolyphosphatase activity"/>
    <property type="evidence" value="ECO:0007669"/>
    <property type="project" value="TreeGrafter"/>
</dbReference>
<dbReference type="GO" id="GO:1901909">
    <property type="term" value="P:diadenosine hexaphosphate catabolic process"/>
    <property type="evidence" value="ECO:0007669"/>
    <property type="project" value="TreeGrafter"/>
</dbReference>
<dbReference type="Gene3D" id="3.90.79.10">
    <property type="entry name" value="Nucleoside Triphosphate Pyrophosphohydrolase"/>
    <property type="match status" value="1"/>
</dbReference>
<dbReference type="GO" id="GO:1901911">
    <property type="term" value="P:adenosine 5'-(hexahydrogen pentaphosphate) catabolic process"/>
    <property type="evidence" value="ECO:0007669"/>
    <property type="project" value="TreeGrafter"/>
</dbReference>
<evidence type="ECO:0000256" key="2">
    <source>
        <dbReference type="ARBA" id="ARBA00022723"/>
    </source>
</evidence>
<evidence type="ECO:0000256" key="1">
    <source>
        <dbReference type="ARBA" id="ARBA00001946"/>
    </source>
</evidence>
<evidence type="ECO:0000313" key="7">
    <source>
        <dbReference type="Proteomes" id="UP000649829"/>
    </source>
</evidence>
<dbReference type="GO" id="GO:0005737">
    <property type="term" value="C:cytoplasm"/>
    <property type="evidence" value="ECO:0007669"/>
    <property type="project" value="TreeGrafter"/>
</dbReference>
<dbReference type="InterPro" id="IPR015797">
    <property type="entry name" value="NUDIX_hydrolase-like_dom_sf"/>
</dbReference>
<protein>
    <submittedName>
        <fullName evidence="6">NUDIX hydrolase</fullName>
    </submittedName>
</protein>
<dbReference type="InterPro" id="IPR047198">
    <property type="entry name" value="DDP-like_NUDIX"/>
</dbReference>
<keyword evidence="4" id="KW-0460">Magnesium</keyword>
<dbReference type="Pfam" id="PF00293">
    <property type="entry name" value="NUDIX"/>
    <property type="match status" value="1"/>
</dbReference>
<dbReference type="CDD" id="cd04666">
    <property type="entry name" value="NUDIX_DIPP2_like_Nudt4"/>
    <property type="match status" value="1"/>
</dbReference>